<organism evidence="1 2">
    <name type="scientific">Phytophthora megakarya</name>
    <dbReference type="NCBI Taxonomy" id="4795"/>
    <lineage>
        <taxon>Eukaryota</taxon>
        <taxon>Sar</taxon>
        <taxon>Stramenopiles</taxon>
        <taxon>Oomycota</taxon>
        <taxon>Peronosporomycetes</taxon>
        <taxon>Peronosporales</taxon>
        <taxon>Peronosporaceae</taxon>
        <taxon>Phytophthora</taxon>
    </lineage>
</organism>
<name>A0A225VAJ8_9STRA</name>
<evidence type="ECO:0008006" key="3">
    <source>
        <dbReference type="Google" id="ProtNLM"/>
    </source>
</evidence>
<proteinExistence type="predicted"/>
<dbReference type="Proteomes" id="UP000198211">
    <property type="component" value="Unassembled WGS sequence"/>
</dbReference>
<accession>A0A225VAJ8</accession>
<dbReference type="EMBL" id="NBNE01006370">
    <property type="protein sequence ID" value="OWZ02124.1"/>
    <property type="molecule type" value="Genomic_DNA"/>
</dbReference>
<keyword evidence="2" id="KW-1185">Reference proteome</keyword>
<evidence type="ECO:0000313" key="1">
    <source>
        <dbReference type="EMBL" id="OWZ02124.1"/>
    </source>
</evidence>
<gene>
    <name evidence="1" type="ORF">PHMEG_00026366</name>
</gene>
<evidence type="ECO:0000313" key="2">
    <source>
        <dbReference type="Proteomes" id="UP000198211"/>
    </source>
</evidence>
<comment type="caution">
    <text evidence="1">The sequence shown here is derived from an EMBL/GenBank/DDBJ whole genome shotgun (WGS) entry which is preliminary data.</text>
</comment>
<dbReference type="AlphaFoldDB" id="A0A225VAJ8"/>
<protein>
    <recommendedName>
        <fullName evidence="3">Ubiquitin-like protease family profile domain-containing protein</fullName>
    </recommendedName>
</protein>
<sequence>MQKERGNSDTRELQVGISCLPVYPWMLCQITINGAARTCHPFCWVPGEVYRKSGAASADSKPEVLATLASLVDAKAEPKGITSLLAENLKRDVTPQQARNIVHRMQCKTSAEESLQAMLNDVVRDNGDVLLLQDQLQITVGIAIQTEQQKLCFQNWGDCLVLDWTHGTKNKVFLYDPMNGPKDFLDNEWEHGMLPFLVQWHDQFNLQLADWNTRIRKPHENIRCQASFTPVRKVWLRKSKQTDGSSCGVLIIAQANAILNHDTQFGKLIKPIPEFCVCACSGTSCAIAALCDHHQNDCEDAKILTI</sequence>
<reference evidence="2" key="1">
    <citation type="submission" date="2017-03" db="EMBL/GenBank/DDBJ databases">
        <title>Phytopthora megakarya and P. palmivora, two closely related causual agents of cacao black pod achieved similar genome size and gene model numbers by different mechanisms.</title>
        <authorList>
            <person name="Ali S."/>
            <person name="Shao J."/>
            <person name="Larry D.J."/>
            <person name="Kronmiller B."/>
            <person name="Shen D."/>
            <person name="Strem M.D."/>
            <person name="Melnick R.L."/>
            <person name="Guiltinan M.J."/>
            <person name="Tyler B.M."/>
            <person name="Meinhardt L.W."/>
            <person name="Bailey B.A."/>
        </authorList>
    </citation>
    <scope>NUCLEOTIDE SEQUENCE [LARGE SCALE GENOMIC DNA]</scope>
    <source>
        <strain evidence="2">zdho120</strain>
    </source>
</reference>